<dbReference type="InterPro" id="IPR017871">
    <property type="entry name" value="ABC_transporter-like_CS"/>
</dbReference>
<dbReference type="InterPro" id="IPR003593">
    <property type="entry name" value="AAA+_ATPase"/>
</dbReference>
<dbReference type="Proteomes" id="UP000317178">
    <property type="component" value="Chromosome"/>
</dbReference>
<evidence type="ECO:0000313" key="6">
    <source>
        <dbReference type="EMBL" id="QDU82846.1"/>
    </source>
</evidence>
<feature type="domain" description="ABC transporter" evidence="5">
    <location>
        <begin position="15"/>
        <end position="241"/>
    </location>
</feature>
<keyword evidence="1" id="KW-0813">Transport</keyword>
<evidence type="ECO:0000256" key="3">
    <source>
        <dbReference type="ARBA" id="ARBA00022840"/>
    </source>
</evidence>
<evidence type="ECO:0000256" key="4">
    <source>
        <dbReference type="ARBA" id="ARBA00038388"/>
    </source>
</evidence>
<dbReference type="InterPro" id="IPR003439">
    <property type="entry name" value="ABC_transporter-like_ATP-bd"/>
</dbReference>
<dbReference type="EC" id="3.6.3.-" evidence="6"/>
<dbReference type="PANTHER" id="PTHR24220:SF689">
    <property type="entry name" value="LIPOPROTEIN-RELEASING SYSTEM ATP-BINDING PROTEIN LOLD"/>
    <property type="match status" value="1"/>
</dbReference>
<dbReference type="GO" id="GO:0005524">
    <property type="term" value="F:ATP binding"/>
    <property type="evidence" value="ECO:0007669"/>
    <property type="project" value="UniProtKB-KW"/>
</dbReference>
<dbReference type="PANTHER" id="PTHR24220">
    <property type="entry name" value="IMPORT ATP-BINDING PROTEIN"/>
    <property type="match status" value="1"/>
</dbReference>
<dbReference type="EMBL" id="CP036281">
    <property type="protein sequence ID" value="QDU82846.1"/>
    <property type="molecule type" value="Genomic_DNA"/>
</dbReference>
<protein>
    <submittedName>
        <fullName evidence="6">P-loop containing nucleoside triphosphate hydrolase</fullName>
        <ecNumber evidence="6">3.6.3.-</ecNumber>
    </submittedName>
</protein>
<dbReference type="KEGG" id="plon:Pla110_46090"/>
<dbReference type="CDD" id="cd03255">
    <property type="entry name" value="ABC_MJ0796_LolCDE_FtsE"/>
    <property type="match status" value="1"/>
</dbReference>
<keyword evidence="3" id="KW-0067">ATP-binding</keyword>
<dbReference type="GO" id="GO:0022857">
    <property type="term" value="F:transmembrane transporter activity"/>
    <property type="evidence" value="ECO:0007669"/>
    <property type="project" value="TreeGrafter"/>
</dbReference>
<dbReference type="AlphaFoldDB" id="A0A518CUF1"/>
<keyword evidence="7" id="KW-1185">Reference proteome</keyword>
<organism evidence="6 7">
    <name type="scientific">Polystyrenella longa</name>
    <dbReference type="NCBI Taxonomy" id="2528007"/>
    <lineage>
        <taxon>Bacteria</taxon>
        <taxon>Pseudomonadati</taxon>
        <taxon>Planctomycetota</taxon>
        <taxon>Planctomycetia</taxon>
        <taxon>Planctomycetales</taxon>
        <taxon>Planctomycetaceae</taxon>
        <taxon>Polystyrenella</taxon>
    </lineage>
</organism>
<gene>
    <name evidence="6" type="ORF">Pla110_46090</name>
</gene>
<dbReference type="InterPro" id="IPR015854">
    <property type="entry name" value="ABC_transpr_LolD-like"/>
</dbReference>
<accession>A0A518CUF1</accession>
<dbReference type="PROSITE" id="PS00211">
    <property type="entry name" value="ABC_TRANSPORTER_1"/>
    <property type="match status" value="1"/>
</dbReference>
<evidence type="ECO:0000259" key="5">
    <source>
        <dbReference type="PROSITE" id="PS50893"/>
    </source>
</evidence>
<evidence type="ECO:0000256" key="1">
    <source>
        <dbReference type="ARBA" id="ARBA00022448"/>
    </source>
</evidence>
<evidence type="ECO:0000256" key="2">
    <source>
        <dbReference type="ARBA" id="ARBA00022741"/>
    </source>
</evidence>
<keyword evidence="2" id="KW-0547">Nucleotide-binding</keyword>
<comment type="similarity">
    <text evidence="4">Belongs to the ABC transporter superfamily. Macrolide exporter (TC 3.A.1.122) family.</text>
</comment>
<dbReference type="InterPro" id="IPR017911">
    <property type="entry name" value="MacB-like_ATP-bd"/>
</dbReference>
<dbReference type="SUPFAM" id="SSF52540">
    <property type="entry name" value="P-loop containing nucleoside triphosphate hydrolases"/>
    <property type="match status" value="1"/>
</dbReference>
<dbReference type="FunFam" id="3.40.50.300:FF:000032">
    <property type="entry name" value="Export ABC transporter ATP-binding protein"/>
    <property type="match status" value="1"/>
</dbReference>
<reference evidence="6 7" key="1">
    <citation type="submission" date="2019-02" db="EMBL/GenBank/DDBJ databases">
        <title>Deep-cultivation of Planctomycetes and their phenomic and genomic characterization uncovers novel biology.</title>
        <authorList>
            <person name="Wiegand S."/>
            <person name="Jogler M."/>
            <person name="Boedeker C."/>
            <person name="Pinto D."/>
            <person name="Vollmers J."/>
            <person name="Rivas-Marin E."/>
            <person name="Kohn T."/>
            <person name="Peeters S.H."/>
            <person name="Heuer A."/>
            <person name="Rast P."/>
            <person name="Oberbeckmann S."/>
            <person name="Bunk B."/>
            <person name="Jeske O."/>
            <person name="Meyerdierks A."/>
            <person name="Storesund J.E."/>
            <person name="Kallscheuer N."/>
            <person name="Luecker S."/>
            <person name="Lage O.M."/>
            <person name="Pohl T."/>
            <person name="Merkel B.J."/>
            <person name="Hornburger P."/>
            <person name="Mueller R.-W."/>
            <person name="Bruemmer F."/>
            <person name="Labrenz M."/>
            <person name="Spormann A.M."/>
            <person name="Op den Camp H."/>
            <person name="Overmann J."/>
            <person name="Amann R."/>
            <person name="Jetten M.S.M."/>
            <person name="Mascher T."/>
            <person name="Medema M.H."/>
            <person name="Devos D.P."/>
            <person name="Kaster A.-K."/>
            <person name="Ovreas L."/>
            <person name="Rohde M."/>
            <person name="Galperin M.Y."/>
            <person name="Jogler C."/>
        </authorList>
    </citation>
    <scope>NUCLEOTIDE SEQUENCE [LARGE SCALE GENOMIC DNA]</scope>
    <source>
        <strain evidence="6 7">Pla110</strain>
    </source>
</reference>
<dbReference type="GO" id="GO:0005886">
    <property type="term" value="C:plasma membrane"/>
    <property type="evidence" value="ECO:0007669"/>
    <property type="project" value="TreeGrafter"/>
</dbReference>
<dbReference type="SMART" id="SM00382">
    <property type="entry name" value="AAA"/>
    <property type="match status" value="1"/>
</dbReference>
<dbReference type="GO" id="GO:0098796">
    <property type="term" value="C:membrane protein complex"/>
    <property type="evidence" value="ECO:0007669"/>
    <property type="project" value="UniProtKB-ARBA"/>
</dbReference>
<evidence type="ECO:0000313" key="7">
    <source>
        <dbReference type="Proteomes" id="UP000317178"/>
    </source>
</evidence>
<dbReference type="Gene3D" id="3.40.50.300">
    <property type="entry name" value="P-loop containing nucleotide triphosphate hydrolases"/>
    <property type="match status" value="1"/>
</dbReference>
<dbReference type="GO" id="GO:0016887">
    <property type="term" value="F:ATP hydrolysis activity"/>
    <property type="evidence" value="ECO:0007669"/>
    <property type="project" value="InterPro"/>
</dbReference>
<proteinExistence type="inferred from homology"/>
<dbReference type="Pfam" id="PF00005">
    <property type="entry name" value="ABC_tran"/>
    <property type="match status" value="1"/>
</dbReference>
<keyword evidence="6" id="KW-0378">Hydrolase</keyword>
<name>A0A518CUF1_9PLAN</name>
<dbReference type="InterPro" id="IPR027417">
    <property type="entry name" value="P-loop_NTPase"/>
</dbReference>
<dbReference type="PROSITE" id="PS50893">
    <property type="entry name" value="ABC_TRANSPORTER_2"/>
    <property type="match status" value="1"/>
</dbReference>
<sequence length="242" mass="27332">MTEILPMNDEHISAVALEKIYFKGEIQVPVLRGIRMSAKKGEFLSIIGQSGSGKSTLLHLLGLLDTPDVGEVLLEGQRIDDLPPRVRDELRNRVFGFIFQFYHLLPELNLLDNVLTPQMIRYSIREYWTKRKELKERARYFIDQVGLSHRITHKPSELSGGEMQRAAIARALMGEPKLLLADEPTGNLDVGTGGEIMELLNRLNEEQQLTIIMVTHDRAVAKQAHRTICLQEGKVAKLAEVA</sequence>